<dbReference type="Proteomes" id="UP000321245">
    <property type="component" value="Unassembled WGS sequence"/>
</dbReference>
<keyword evidence="1" id="KW-1133">Transmembrane helix</keyword>
<dbReference type="EMBL" id="BJXC01000002">
    <property type="protein sequence ID" value="GEM50679.1"/>
    <property type="molecule type" value="Genomic_DNA"/>
</dbReference>
<keyword evidence="3" id="KW-1185">Reference proteome</keyword>
<evidence type="ECO:0000313" key="2">
    <source>
        <dbReference type="EMBL" id="GEM50679.1"/>
    </source>
</evidence>
<accession>A0A511NCY9</accession>
<organism evidence="2 3">
    <name type="scientific">Empedobacter brevis NBRC 14943 = ATCC 43319</name>
    <dbReference type="NCBI Taxonomy" id="1218108"/>
    <lineage>
        <taxon>Bacteria</taxon>
        <taxon>Pseudomonadati</taxon>
        <taxon>Bacteroidota</taxon>
        <taxon>Flavobacteriia</taxon>
        <taxon>Flavobacteriales</taxon>
        <taxon>Weeksellaceae</taxon>
        <taxon>Empedobacter</taxon>
    </lineage>
</organism>
<feature type="transmembrane region" description="Helical" evidence="1">
    <location>
        <begin position="33"/>
        <end position="53"/>
    </location>
</feature>
<protein>
    <submittedName>
        <fullName evidence="2">Uncharacterized protein</fullName>
    </submittedName>
</protein>
<evidence type="ECO:0000256" key="1">
    <source>
        <dbReference type="SAM" id="Phobius"/>
    </source>
</evidence>
<dbReference type="AlphaFoldDB" id="A0A511NCY9"/>
<comment type="caution">
    <text evidence="2">The sequence shown here is derived from an EMBL/GenBank/DDBJ whole genome shotgun (WGS) entry which is preliminary data.</text>
</comment>
<proteinExistence type="predicted"/>
<name>A0A511NCY9_9FLAO</name>
<dbReference type="GeneID" id="84648804"/>
<feature type="transmembrane region" description="Helical" evidence="1">
    <location>
        <begin position="91"/>
        <end position="111"/>
    </location>
</feature>
<dbReference type="STRING" id="1218108.GCA_000382425_00529"/>
<gene>
    <name evidence="2" type="ORF">EB1_04690</name>
</gene>
<sequence>MSLLLPVHIVEGDNYKIFELYGYVYAYVGWMTFPYLDFFCWLGNFTLLFAWIFYRKKISFYFSILTAILMSLYGLNHLTRLNILGVHEYNLPLFGYWIWLLSPIFMIIHHFKQNRLKSQAI</sequence>
<keyword evidence="1" id="KW-0472">Membrane</keyword>
<feature type="transmembrane region" description="Helical" evidence="1">
    <location>
        <begin position="60"/>
        <end position="79"/>
    </location>
</feature>
<reference evidence="2 3" key="1">
    <citation type="submission" date="2019-07" db="EMBL/GenBank/DDBJ databases">
        <title>Whole genome shotgun sequence of Empedobacter brevis NBRC 14943.</title>
        <authorList>
            <person name="Hosoyama A."/>
            <person name="Uohara A."/>
            <person name="Ohji S."/>
            <person name="Ichikawa N."/>
        </authorList>
    </citation>
    <scope>NUCLEOTIDE SEQUENCE [LARGE SCALE GENOMIC DNA]</scope>
    <source>
        <strain evidence="2 3">NBRC 14943</strain>
    </source>
</reference>
<evidence type="ECO:0000313" key="3">
    <source>
        <dbReference type="Proteomes" id="UP000321245"/>
    </source>
</evidence>
<keyword evidence="1" id="KW-0812">Transmembrane</keyword>
<dbReference type="OrthoDB" id="1445427at2"/>
<dbReference type="RefSeq" id="WP_019974041.1">
    <property type="nucleotide sequence ID" value="NZ_BJXC01000002.1"/>
</dbReference>